<name>A0A668A6D3_9TELE</name>
<dbReference type="Ensembl" id="ENSMMDT00005051399.1">
    <property type="protein sequence ID" value="ENSMMDP00005050405.1"/>
    <property type="gene ID" value="ENSMMDG00005022875.1"/>
</dbReference>
<proteinExistence type="predicted"/>
<keyword evidence="1" id="KW-0472">Membrane</keyword>
<keyword evidence="1" id="KW-0812">Transmembrane</keyword>
<sequence>NSIDIDSSAGTFPSSAIYFFCLPPFLILSFSFITFLYFCHVSPFSIFHTEPVLPLSVPLSVPPSFQPLTHPH</sequence>
<accession>A0A668A6D3</accession>
<reference evidence="2" key="3">
    <citation type="submission" date="2025-09" db="UniProtKB">
        <authorList>
            <consortium name="Ensembl"/>
        </authorList>
    </citation>
    <scope>IDENTIFICATION</scope>
</reference>
<protein>
    <submittedName>
        <fullName evidence="2">Uncharacterized protein</fullName>
    </submittedName>
</protein>
<keyword evidence="3" id="KW-1185">Reference proteome</keyword>
<organism evidence="2 3">
    <name type="scientific">Myripristis murdjan</name>
    <name type="common">pinecone soldierfish</name>
    <dbReference type="NCBI Taxonomy" id="586833"/>
    <lineage>
        <taxon>Eukaryota</taxon>
        <taxon>Metazoa</taxon>
        <taxon>Chordata</taxon>
        <taxon>Craniata</taxon>
        <taxon>Vertebrata</taxon>
        <taxon>Euteleostomi</taxon>
        <taxon>Actinopterygii</taxon>
        <taxon>Neopterygii</taxon>
        <taxon>Teleostei</taxon>
        <taxon>Neoteleostei</taxon>
        <taxon>Acanthomorphata</taxon>
        <taxon>Holocentriformes</taxon>
        <taxon>Holocentridae</taxon>
        <taxon>Myripristis</taxon>
    </lineage>
</organism>
<feature type="transmembrane region" description="Helical" evidence="1">
    <location>
        <begin position="16"/>
        <end position="38"/>
    </location>
</feature>
<dbReference type="Proteomes" id="UP000472263">
    <property type="component" value="Chromosome 22"/>
</dbReference>
<dbReference type="AlphaFoldDB" id="A0A668A6D3"/>
<reference evidence="2" key="1">
    <citation type="submission" date="2019-06" db="EMBL/GenBank/DDBJ databases">
        <authorList>
            <consortium name="Wellcome Sanger Institute Data Sharing"/>
        </authorList>
    </citation>
    <scope>NUCLEOTIDE SEQUENCE [LARGE SCALE GENOMIC DNA]</scope>
</reference>
<evidence type="ECO:0000313" key="3">
    <source>
        <dbReference type="Proteomes" id="UP000472263"/>
    </source>
</evidence>
<reference evidence="2" key="2">
    <citation type="submission" date="2025-08" db="UniProtKB">
        <authorList>
            <consortium name="Ensembl"/>
        </authorList>
    </citation>
    <scope>IDENTIFICATION</scope>
</reference>
<evidence type="ECO:0000313" key="2">
    <source>
        <dbReference type="Ensembl" id="ENSMMDP00005050405.1"/>
    </source>
</evidence>
<evidence type="ECO:0000256" key="1">
    <source>
        <dbReference type="SAM" id="Phobius"/>
    </source>
</evidence>
<dbReference type="InParanoid" id="A0A668A6D3"/>
<keyword evidence="1" id="KW-1133">Transmembrane helix</keyword>